<evidence type="ECO:0000313" key="1">
    <source>
        <dbReference type="EMBL" id="KAK3062846.1"/>
    </source>
</evidence>
<organism evidence="1 2">
    <name type="scientific">Coniosporium uncinatum</name>
    <dbReference type="NCBI Taxonomy" id="93489"/>
    <lineage>
        <taxon>Eukaryota</taxon>
        <taxon>Fungi</taxon>
        <taxon>Dikarya</taxon>
        <taxon>Ascomycota</taxon>
        <taxon>Pezizomycotina</taxon>
        <taxon>Dothideomycetes</taxon>
        <taxon>Dothideomycetes incertae sedis</taxon>
        <taxon>Coniosporium</taxon>
    </lineage>
</organism>
<reference evidence="1" key="1">
    <citation type="submission" date="2024-09" db="EMBL/GenBank/DDBJ databases">
        <title>Black Yeasts Isolated from many extreme environments.</title>
        <authorList>
            <person name="Coleine C."/>
            <person name="Stajich J.E."/>
            <person name="Selbmann L."/>
        </authorList>
    </citation>
    <scope>NUCLEOTIDE SEQUENCE</scope>
    <source>
        <strain evidence="1">CCFEE 5737</strain>
    </source>
</reference>
<evidence type="ECO:0000313" key="2">
    <source>
        <dbReference type="Proteomes" id="UP001186974"/>
    </source>
</evidence>
<dbReference type="Proteomes" id="UP001186974">
    <property type="component" value="Unassembled WGS sequence"/>
</dbReference>
<comment type="caution">
    <text evidence="1">The sequence shown here is derived from an EMBL/GenBank/DDBJ whole genome shotgun (WGS) entry which is preliminary data.</text>
</comment>
<dbReference type="EMBL" id="JAWDJW010007100">
    <property type="protein sequence ID" value="KAK3062846.1"/>
    <property type="molecule type" value="Genomic_DNA"/>
</dbReference>
<accession>A0ACC3D7E1</accession>
<keyword evidence="2" id="KW-1185">Reference proteome</keyword>
<proteinExistence type="predicted"/>
<protein>
    <submittedName>
        <fullName evidence="1">Vesicle coat component</fullName>
    </submittedName>
</protein>
<feature type="non-terminal residue" evidence="1">
    <location>
        <position position="73"/>
    </location>
</feature>
<sequence>METLRLWQLLRVLLVLAILPFSSALKFDIQAHPGHESAKHERCIRNFVAKDQLVVVTAIVSGKKGDGQTLNMH</sequence>
<gene>
    <name evidence="1" type="primary">ERV25_1</name>
    <name evidence="1" type="ORF">LTS18_003247</name>
</gene>
<name>A0ACC3D7E1_9PEZI</name>